<accession>A0AAD4HWE9</accession>
<evidence type="ECO:0000313" key="3">
    <source>
        <dbReference type="Proteomes" id="UP001197093"/>
    </source>
</evidence>
<keyword evidence="3" id="KW-1185">Reference proteome</keyword>
<name>A0AAD4HWE9_9PEZI</name>
<feature type="signal peptide" evidence="1">
    <location>
        <begin position="1"/>
        <end position="19"/>
    </location>
</feature>
<dbReference type="GO" id="GO:0005975">
    <property type="term" value="P:carbohydrate metabolic process"/>
    <property type="evidence" value="ECO:0007669"/>
    <property type="project" value="InterPro"/>
</dbReference>
<comment type="caution">
    <text evidence="2">The sequence shown here is derived from an EMBL/GenBank/DDBJ whole genome shotgun (WGS) entry which is preliminary data.</text>
</comment>
<dbReference type="SMART" id="SM01149">
    <property type="entry name" value="DUF1237"/>
    <property type="match status" value="1"/>
</dbReference>
<dbReference type="AlphaFoldDB" id="A0AAD4HWE9"/>
<dbReference type="Pfam" id="PF06824">
    <property type="entry name" value="Glyco_hydro_125"/>
    <property type="match status" value="1"/>
</dbReference>
<dbReference type="InterPro" id="IPR008928">
    <property type="entry name" value="6-hairpin_glycosidase_sf"/>
</dbReference>
<dbReference type="PANTHER" id="PTHR31047">
    <property type="entry name" value="MEIOTICALLY UP-REGULATED GENE 157 PROTEIN"/>
    <property type="match status" value="1"/>
</dbReference>
<evidence type="ECO:0000313" key="2">
    <source>
        <dbReference type="EMBL" id="KAG7286802.1"/>
    </source>
</evidence>
<dbReference type="Gene3D" id="1.50.10.10">
    <property type="match status" value="1"/>
</dbReference>
<dbReference type="PANTHER" id="PTHR31047:SF1">
    <property type="entry name" value="DUF1237 DOMAIN-CONTAINING PROTEIN"/>
    <property type="match status" value="1"/>
</dbReference>
<dbReference type="InterPro" id="IPR008313">
    <property type="entry name" value="GH125"/>
</dbReference>
<keyword evidence="1" id="KW-0732">Signal</keyword>
<reference evidence="2" key="1">
    <citation type="submission" date="2023-02" db="EMBL/GenBank/DDBJ databases">
        <authorList>
            <person name="Palmer J.M."/>
        </authorList>
    </citation>
    <scope>NUCLEOTIDE SEQUENCE</scope>
    <source>
        <strain evidence="2">FW57</strain>
    </source>
</reference>
<protein>
    <recommendedName>
        <fullName evidence="4">Glycoside hydrolase family 125 protein</fullName>
    </recommendedName>
</protein>
<dbReference type="EMBL" id="JAHCVI010000004">
    <property type="protein sequence ID" value="KAG7286802.1"/>
    <property type="molecule type" value="Genomic_DNA"/>
</dbReference>
<dbReference type="SUPFAM" id="SSF48208">
    <property type="entry name" value="Six-hairpin glycosidases"/>
    <property type="match status" value="1"/>
</dbReference>
<organism evidence="2 3">
    <name type="scientific">Staphylotrichum longicolle</name>
    <dbReference type="NCBI Taxonomy" id="669026"/>
    <lineage>
        <taxon>Eukaryota</taxon>
        <taxon>Fungi</taxon>
        <taxon>Dikarya</taxon>
        <taxon>Ascomycota</taxon>
        <taxon>Pezizomycotina</taxon>
        <taxon>Sordariomycetes</taxon>
        <taxon>Sordariomycetidae</taxon>
        <taxon>Sordariales</taxon>
        <taxon>Chaetomiaceae</taxon>
        <taxon>Staphylotrichum</taxon>
    </lineage>
</organism>
<feature type="chain" id="PRO_5042148217" description="Glycoside hydrolase family 125 protein" evidence="1">
    <location>
        <begin position="20"/>
        <end position="529"/>
    </location>
</feature>
<dbReference type="Proteomes" id="UP001197093">
    <property type="component" value="Unassembled WGS sequence"/>
</dbReference>
<evidence type="ECO:0008006" key="4">
    <source>
        <dbReference type="Google" id="ProtNLM"/>
    </source>
</evidence>
<proteinExistence type="predicted"/>
<dbReference type="PIRSF" id="PIRSF028846">
    <property type="entry name" value="UCP028846"/>
    <property type="match status" value="1"/>
</dbReference>
<dbReference type="GO" id="GO:0003824">
    <property type="term" value="F:catalytic activity"/>
    <property type="evidence" value="ECO:0007669"/>
    <property type="project" value="UniProtKB-ARBA"/>
</dbReference>
<gene>
    <name evidence="2" type="ORF">NEMBOFW57_009119</name>
</gene>
<dbReference type="InterPro" id="IPR012341">
    <property type="entry name" value="6hp_glycosidase-like_sf"/>
</dbReference>
<evidence type="ECO:0000256" key="1">
    <source>
        <dbReference type="SAM" id="SignalP"/>
    </source>
</evidence>
<sequence length="529" mass="57017">MRPKTIQLLLAGLIPTAQAQSCPDYSSYAQARHEPFSSGKHALSSARPAPACRTFNSTTVESLLTNTSAAIADPDLARLFTNTYPNTLDTAIRWRGRSSTNPDEELAFLITGDIDAMWLRDSANQLQSYLAVLEPDATSPSNSTKPAPENTIASLFRGVINLQARYLVTAPFCNAFQPPPESGLAPAANPAAASDSVFPPYDAAKVFECKYELDSLAAFLQLSADYFEATHDAAFFGRFSWLRAVRAVLDTAGAMTAGTYGPGGEVVGSAYVFTRLTTRATETLVNDGAGSPVRETGMVRSAFRPSDDATTFQFLVPANMMFARYLASASLIVEGLGDKAPQGLAEEMVAFSARIREGVTKYGIVPVVGGNGSVETVYAYEVDGFGSAALMDDANVPSLLAAPVFGYLANTDPVYQRTRRGLLSPEGNPYFMKGSAINGIGGPHVGPGMAWPMASIVRILTSEDDDEIVKVLRELLSSTDGLGLMHESVNSNNPSQWTRQWFSWANGLFGQMILDLHFRKPHILRQSFQ</sequence>